<gene>
    <name evidence="4" type="ORF">H9655_01430</name>
</gene>
<keyword evidence="2" id="KW-1133">Transmembrane helix</keyword>
<name>A0ABR8QJH8_9BACI</name>
<evidence type="ECO:0000256" key="1">
    <source>
        <dbReference type="SAM" id="MobiDB-lite"/>
    </source>
</evidence>
<dbReference type="Gene3D" id="3.30.70.1070">
    <property type="entry name" value="Sporulation related repeat"/>
    <property type="match status" value="1"/>
</dbReference>
<protein>
    <submittedName>
        <fullName evidence="4">SPOR domain-containing protein</fullName>
    </submittedName>
</protein>
<dbReference type="InterPro" id="IPR007730">
    <property type="entry name" value="SPOR-like_dom"/>
</dbReference>
<dbReference type="RefSeq" id="WP_191810193.1">
    <property type="nucleotide sequence ID" value="NZ_JACSQT010000001.1"/>
</dbReference>
<evidence type="ECO:0000313" key="4">
    <source>
        <dbReference type="EMBL" id="MBD7935676.1"/>
    </source>
</evidence>
<feature type="compositionally biased region" description="Basic and acidic residues" evidence="1">
    <location>
        <begin position="20"/>
        <end position="37"/>
    </location>
</feature>
<sequence length="314" mass="34187">MDKHNGKARTITIKLNQDGQPKHKGEGVKEQAATKENEVEDQFDWILPSGEEEVDWEKELAEREKVKKKNNKSSKSLAKKKKSSFKQMKYQLNPSMFFTILFAVVVGTGFGLVMLNVLDKGETAEGGAASSQVGASGEGIVGSETAELPALDTFIVQGGVFTTKDSAEGIAASYKEKGIPTFIHENQEQYTLIIGVAATSEAAKAMSAQLEGQGAEVFAKEYMIDGAKVEGLTAEEKKILELSPQVYRLLTSEASAEQINTYSSTLNEMNQGLNHEDLIALKDKMLTALKAHNGEDAQQAVLNFLQSYTVIVQT</sequence>
<organism evidence="4 5">
    <name type="scientific">Cytobacillus stercorigallinarum</name>
    <dbReference type="NCBI Taxonomy" id="2762240"/>
    <lineage>
        <taxon>Bacteria</taxon>
        <taxon>Bacillati</taxon>
        <taxon>Bacillota</taxon>
        <taxon>Bacilli</taxon>
        <taxon>Bacillales</taxon>
        <taxon>Bacillaceae</taxon>
        <taxon>Cytobacillus</taxon>
    </lineage>
</organism>
<evidence type="ECO:0000256" key="2">
    <source>
        <dbReference type="SAM" id="Phobius"/>
    </source>
</evidence>
<feature type="domain" description="SPOR" evidence="3">
    <location>
        <begin position="148"/>
        <end position="222"/>
    </location>
</feature>
<dbReference type="Pfam" id="PF05036">
    <property type="entry name" value="SPOR"/>
    <property type="match status" value="1"/>
</dbReference>
<dbReference type="InterPro" id="IPR036680">
    <property type="entry name" value="SPOR-like_sf"/>
</dbReference>
<evidence type="ECO:0000313" key="5">
    <source>
        <dbReference type="Proteomes" id="UP000657931"/>
    </source>
</evidence>
<keyword evidence="5" id="KW-1185">Reference proteome</keyword>
<keyword evidence="2" id="KW-0812">Transmembrane</keyword>
<feature type="region of interest" description="Disordered" evidence="1">
    <location>
        <begin position="1"/>
        <end position="39"/>
    </location>
</feature>
<proteinExistence type="predicted"/>
<dbReference type="Proteomes" id="UP000657931">
    <property type="component" value="Unassembled WGS sequence"/>
</dbReference>
<dbReference type="EMBL" id="JACSQT010000001">
    <property type="protein sequence ID" value="MBD7935676.1"/>
    <property type="molecule type" value="Genomic_DNA"/>
</dbReference>
<dbReference type="SUPFAM" id="SSF110997">
    <property type="entry name" value="Sporulation related repeat"/>
    <property type="match status" value="1"/>
</dbReference>
<keyword evidence="2" id="KW-0472">Membrane</keyword>
<comment type="caution">
    <text evidence="4">The sequence shown here is derived from an EMBL/GenBank/DDBJ whole genome shotgun (WGS) entry which is preliminary data.</text>
</comment>
<feature type="transmembrane region" description="Helical" evidence="2">
    <location>
        <begin position="96"/>
        <end position="118"/>
    </location>
</feature>
<dbReference type="PROSITE" id="PS51724">
    <property type="entry name" value="SPOR"/>
    <property type="match status" value="1"/>
</dbReference>
<reference evidence="4 5" key="1">
    <citation type="submission" date="2020-08" db="EMBL/GenBank/DDBJ databases">
        <title>A Genomic Blueprint of the Chicken Gut Microbiome.</title>
        <authorList>
            <person name="Gilroy R."/>
            <person name="Ravi A."/>
            <person name="Getino M."/>
            <person name="Pursley I."/>
            <person name="Horton D.L."/>
            <person name="Alikhan N.-F."/>
            <person name="Baker D."/>
            <person name="Gharbi K."/>
            <person name="Hall N."/>
            <person name="Watson M."/>
            <person name="Adriaenssens E.M."/>
            <person name="Foster-Nyarko E."/>
            <person name="Jarju S."/>
            <person name="Secka A."/>
            <person name="Antonio M."/>
            <person name="Oren A."/>
            <person name="Chaudhuri R."/>
            <person name="La Ragione R.M."/>
            <person name="Hildebrand F."/>
            <person name="Pallen M.J."/>
        </authorList>
    </citation>
    <scope>NUCLEOTIDE SEQUENCE [LARGE SCALE GENOMIC DNA]</scope>
    <source>
        <strain evidence="4 5">Sa5YUA1</strain>
    </source>
</reference>
<accession>A0ABR8QJH8</accession>
<evidence type="ECO:0000259" key="3">
    <source>
        <dbReference type="PROSITE" id="PS51724"/>
    </source>
</evidence>